<evidence type="ECO:0000256" key="6">
    <source>
        <dbReference type="ARBA" id="ARBA00023242"/>
    </source>
</evidence>
<dbReference type="GO" id="GO:0045893">
    <property type="term" value="P:positive regulation of DNA-templated transcription"/>
    <property type="evidence" value="ECO:0007669"/>
    <property type="project" value="InterPro"/>
</dbReference>
<evidence type="ECO:0000256" key="7">
    <source>
        <dbReference type="SAM" id="Coils"/>
    </source>
</evidence>
<dbReference type="SMART" id="SM00338">
    <property type="entry name" value="BRLZ"/>
    <property type="match status" value="1"/>
</dbReference>
<dbReference type="PANTHER" id="PTHR22952:SF392">
    <property type="entry name" value="BZIP TRANSCRIPTION FACTOR 12"/>
    <property type="match status" value="1"/>
</dbReference>
<evidence type="ECO:0000256" key="1">
    <source>
        <dbReference type="ARBA" id="ARBA00004123"/>
    </source>
</evidence>
<dbReference type="InterPro" id="IPR046347">
    <property type="entry name" value="bZIP_sf"/>
</dbReference>
<dbReference type="Pfam" id="PF00170">
    <property type="entry name" value="bZIP_1"/>
    <property type="match status" value="1"/>
</dbReference>
<keyword evidence="3" id="KW-0805">Transcription regulation</keyword>
<keyword evidence="7" id="KW-0175">Coiled coil</keyword>
<proteinExistence type="predicted"/>
<reference evidence="10 11" key="1">
    <citation type="journal article" date="2020" name="Nat. Food">
        <title>A phased Vanilla planifolia genome enables genetic improvement of flavour and production.</title>
        <authorList>
            <person name="Hasing T."/>
            <person name="Tang H."/>
            <person name="Brym M."/>
            <person name="Khazi F."/>
            <person name="Huang T."/>
            <person name="Chambers A.H."/>
        </authorList>
    </citation>
    <scope>NUCLEOTIDE SEQUENCE [LARGE SCALE GENOMIC DNA]</scope>
    <source>
        <tissue evidence="10">Leaf</tissue>
    </source>
</reference>
<keyword evidence="4" id="KW-0238">DNA-binding</keyword>
<sequence>MAWLHFIPSSFPSSASSDHAPKPSIYFLNGTADQASKNGFRSAVAEEHPLRNFYAGGGGESVDPAPDGTVERKGSAGDGSGYNEMTLEDYLSKGSGARSEDTKVAAVGLGFGVESVAGDRLGGQREIDLEAAGTQMTGIVERGVALGPGGGRGRGRKRPGLDSADRVALHRQRRMIKNRESAARSRERKQQYTHQLEQTVFKLEEENAFLLKEREKLTKMRFEKIMQAMPIPEKKQKKDLRRSNSFP</sequence>
<comment type="caution">
    <text evidence="10">The sequence shown here is derived from an EMBL/GenBank/DDBJ whole genome shotgun (WGS) entry which is preliminary data.</text>
</comment>
<keyword evidence="6" id="KW-0539">Nucleus</keyword>
<dbReference type="GO" id="GO:0009738">
    <property type="term" value="P:abscisic acid-activated signaling pathway"/>
    <property type="evidence" value="ECO:0007669"/>
    <property type="project" value="UniProtKB-KW"/>
</dbReference>
<keyword evidence="5" id="KW-0804">Transcription</keyword>
<evidence type="ECO:0000256" key="3">
    <source>
        <dbReference type="ARBA" id="ARBA00023015"/>
    </source>
</evidence>
<comment type="subcellular location">
    <subcellularLocation>
        <location evidence="1">Nucleus</location>
    </subcellularLocation>
</comment>
<dbReference type="PROSITE" id="PS00036">
    <property type="entry name" value="BZIP_BASIC"/>
    <property type="match status" value="1"/>
</dbReference>
<evidence type="ECO:0000259" key="9">
    <source>
        <dbReference type="PROSITE" id="PS50217"/>
    </source>
</evidence>
<evidence type="ECO:0000256" key="4">
    <source>
        <dbReference type="ARBA" id="ARBA00023125"/>
    </source>
</evidence>
<feature type="coiled-coil region" evidence="7">
    <location>
        <begin position="193"/>
        <end position="220"/>
    </location>
</feature>
<gene>
    <name evidence="10" type="ORF">HPP92_019358</name>
</gene>
<organism evidence="10 11">
    <name type="scientific">Vanilla planifolia</name>
    <name type="common">Vanilla</name>
    <dbReference type="NCBI Taxonomy" id="51239"/>
    <lineage>
        <taxon>Eukaryota</taxon>
        <taxon>Viridiplantae</taxon>
        <taxon>Streptophyta</taxon>
        <taxon>Embryophyta</taxon>
        <taxon>Tracheophyta</taxon>
        <taxon>Spermatophyta</taxon>
        <taxon>Magnoliopsida</taxon>
        <taxon>Liliopsida</taxon>
        <taxon>Asparagales</taxon>
        <taxon>Orchidaceae</taxon>
        <taxon>Vanilloideae</taxon>
        <taxon>Vanilleae</taxon>
        <taxon>Vanilla</taxon>
    </lineage>
</organism>
<evidence type="ECO:0000313" key="11">
    <source>
        <dbReference type="Proteomes" id="UP000636800"/>
    </source>
</evidence>
<dbReference type="PROSITE" id="PS50217">
    <property type="entry name" value="BZIP"/>
    <property type="match status" value="1"/>
</dbReference>
<dbReference type="CDD" id="cd14707">
    <property type="entry name" value="bZIP_plant_BZIP46"/>
    <property type="match status" value="1"/>
</dbReference>
<evidence type="ECO:0000256" key="8">
    <source>
        <dbReference type="SAM" id="MobiDB-lite"/>
    </source>
</evidence>
<evidence type="ECO:0000313" key="10">
    <source>
        <dbReference type="EMBL" id="KAG0463289.1"/>
    </source>
</evidence>
<dbReference type="SUPFAM" id="SSF57959">
    <property type="entry name" value="Leucine zipper domain"/>
    <property type="match status" value="1"/>
</dbReference>
<feature type="region of interest" description="Disordered" evidence="8">
    <location>
        <begin position="228"/>
        <end position="247"/>
    </location>
</feature>
<keyword evidence="2" id="KW-0938">Abscisic acid signaling pathway</keyword>
<protein>
    <recommendedName>
        <fullName evidence="9">BZIP domain-containing protein</fullName>
    </recommendedName>
</protein>
<dbReference type="InterPro" id="IPR004827">
    <property type="entry name" value="bZIP"/>
</dbReference>
<keyword evidence="11" id="KW-1185">Reference proteome</keyword>
<dbReference type="GO" id="GO:0005634">
    <property type="term" value="C:nucleus"/>
    <property type="evidence" value="ECO:0007669"/>
    <property type="project" value="UniProtKB-SubCell"/>
</dbReference>
<name>A0A835Q590_VANPL</name>
<feature type="domain" description="BZIP" evidence="9">
    <location>
        <begin position="168"/>
        <end position="219"/>
    </location>
</feature>
<dbReference type="GO" id="GO:0003700">
    <property type="term" value="F:DNA-binding transcription factor activity"/>
    <property type="evidence" value="ECO:0007669"/>
    <property type="project" value="InterPro"/>
</dbReference>
<dbReference type="Proteomes" id="UP000636800">
    <property type="component" value="Chromosome 10"/>
</dbReference>
<dbReference type="Gene3D" id="1.20.5.170">
    <property type="match status" value="1"/>
</dbReference>
<dbReference type="GO" id="GO:0003677">
    <property type="term" value="F:DNA binding"/>
    <property type="evidence" value="ECO:0007669"/>
    <property type="project" value="UniProtKB-KW"/>
</dbReference>
<evidence type="ECO:0000256" key="5">
    <source>
        <dbReference type="ARBA" id="ARBA00023163"/>
    </source>
</evidence>
<dbReference type="EMBL" id="JADCNL010000010">
    <property type="protein sequence ID" value="KAG0463289.1"/>
    <property type="molecule type" value="Genomic_DNA"/>
</dbReference>
<dbReference type="PANTHER" id="PTHR22952">
    <property type="entry name" value="CAMP-RESPONSE ELEMENT BINDING PROTEIN-RELATED"/>
    <property type="match status" value="1"/>
</dbReference>
<dbReference type="OrthoDB" id="1854593at2759"/>
<evidence type="ECO:0000256" key="2">
    <source>
        <dbReference type="ARBA" id="ARBA00022682"/>
    </source>
</evidence>
<accession>A0A835Q590</accession>
<feature type="region of interest" description="Disordered" evidence="8">
    <location>
        <begin position="54"/>
        <end position="84"/>
    </location>
</feature>
<dbReference type="InterPro" id="IPR043452">
    <property type="entry name" value="BZIP46-like"/>
</dbReference>
<dbReference type="AlphaFoldDB" id="A0A835Q590"/>